<dbReference type="AlphaFoldDB" id="A0A4Q9DVV3"/>
<dbReference type="PANTHER" id="PTHR43649">
    <property type="entry name" value="ARABINOSE-BINDING PROTEIN-RELATED"/>
    <property type="match status" value="1"/>
</dbReference>
<dbReference type="SUPFAM" id="SSF53850">
    <property type="entry name" value="Periplasmic binding protein-like II"/>
    <property type="match status" value="1"/>
</dbReference>
<dbReference type="PROSITE" id="PS51257">
    <property type="entry name" value="PROKAR_LIPOPROTEIN"/>
    <property type="match status" value="1"/>
</dbReference>
<name>A0A4Q9DVV3_9BACL</name>
<dbReference type="PANTHER" id="PTHR43649:SF12">
    <property type="entry name" value="DIACETYLCHITOBIOSE BINDING PROTEIN DASA"/>
    <property type="match status" value="1"/>
</dbReference>
<proteinExistence type="predicted"/>
<accession>A0A4Q9DVV3</accession>
<dbReference type="InterPro" id="IPR050490">
    <property type="entry name" value="Bact_solute-bd_prot1"/>
</dbReference>
<dbReference type="Proteomes" id="UP000293142">
    <property type="component" value="Unassembled WGS sequence"/>
</dbReference>
<protein>
    <submittedName>
        <fullName evidence="3">Extracellular solute-binding protein</fullName>
    </submittedName>
</protein>
<reference evidence="3 4" key="1">
    <citation type="submission" date="2019-02" db="EMBL/GenBank/DDBJ databases">
        <title>Paenibacillus sp. nov., isolated from surface-sterilized tissue of Thalictrum simplex L.</title>
        <authorList>
            <person name="Tuo L."/>
        </authorList>
    </citation>
    <scope>NUCLEOTIDE SEQUENCE [LARGE SCALE GENOMIC DNA]</scope>
    <source>
        <strain evidence="3 4">N2SHLJ1</strain>
    </source>
</reference>
<feature type="chain" id="PRO_5038842942" evidence="2">
    <location>
        <begin position="24"/>
        <end position="449"/>
    </location>
</feature>
<feature type="region of interest" description="Disordered" evidence="1">
    <location>
        <begin position="28"/>
        <end position="47"/>
    </location>
</feature>
<dbReference type="InterPro" id="IPR006059">
    <property type="entry name" value="SBP"/>
</dbReference>
<evidence type="ECO:0000313" key="4">
    <source>
        <dbReference type="Proteomes" id="UP000293142"/>
    </source>
</evidence>
<feature type="signal peptide" evidence="2">
    <location>
        <begin position="1"/>
        <end position="23"/>
    </location>
</feature>
<organism evidence="3 4">
    <name type="scientific">Paenibacillus thalictri</name>
    <dbReference type="NCBI Taxonomy" id="2527873"/>
    <lineage>
        <taxon>Bacteria</taxon>
        <taxon>Bacillati</taxon>
        <taxon>Bacillota</taxon>
        <taxon>Bacilli</taxon>
        <taxon>Bacillales</taxon>
        <taxon>Paenibacillaceae</taxon>
        <taxon>Paenibacillus</taxon>
    </lineage>
</organism>
<comment type="caution">
    <text evidence="3">The sequence shown here is derived from an EMBL/GenBank/DDBJ whole genome shotgun (WGS) entry which is preliminary data.</text>
</comment>
<keyword evidence="4" id="KW-1185">Reference proteome</keyword>
<dbReference type="EMBL" id="SIRE01000005">
    <property type="protein sequence ID" value="TBL80119.1"/>
    <property type="molecule type" value="Genomic_DNA"/>
</dbReference>
<evidence type="ECO:0000313" key="3">
    <source>
        <dbReference type="EMBL" id="TBL80119.1"/>
    </source>
</evidence>
<gene>
    <name evidence="3" type="ORF">EYB31_06740</name>
</gene>
<dbReference type="Pfam" id="PF13416">
    <property type="entry name" value="SBP_bac_8"/>
    <property type="match status" value="1"/>
</dbReference>
<dbReference type="OrthoDB" id="55273at2"/>
<sequence length="449" mass="49650">MKKMLFKRLPAILLTALLSSGLAACSSDNQPAAKTEGGSQAATAQGGTAAKKKDINIWMWDKSESRMKMIEEFTKLHPEYNVVLTAVESKDMTQKLQTALASGADLPDIAWLEQTYRGKLLSLDIWEDISKAPYSLDKSQVLDYLIPLETTESGVYVGPEAPSVAGMAYKRPLTKQYFGTDDPQELQKIFTDWDTFIKKGIEVKQKSNGSVYMFPSLGDAFQFLKGQSSTPFVQGNTLNLKQGMGPILEKLLEMKKAGIIDVLDYNSPAANATFADNTHIFYPCANWSVEFTVKPNDKNGSGRWGFMVPPGGPFPWGGTVQGVPKKAKNKEGAVEFIKFFFLTERGSELARDVKGNFSPFKPIYNKSDFYSAKDAFFGGQDVLKAIAQDIFPKIKSVRLPSKYDQDIDDTINIAIKTINGSSDGNVSVDQLIKKMEDDLKNKQPDLKTS</sequence>
<dbReference type="RefSeq" id="WP_131012534.1">
    <property type="nucleotide sequence ID" value="NZ_SIRE01000005.1"/>
</dbReference>
<keyword evidence="2" id="KW-0732">Signal</keyword>
<evidence type="ECO:0000256" key="2">
    <source>
        <dbReference type="SAM" id="SignalP"/>
    </source>
</evidence>
<evidence type="ECO:0000256" key="1">
    <source>
        <dbReference type="SAM" id="MobiDB-lite"/>
    </source>
</evidence>
<dbReference type="Gene3D" id="3.40.190.10">
    <property type="entry name" value="Periplasmic binding protein-like II"/>
    <property type="match status" value="1"/>
</dbReference>